<dbReference type="GO" id="GO:0003964">
    <property type="term" value="F:RNA-directed DNA polymerase activity"/>
    <property type="evidence" value="ECO:0007669"/>
    <property type="project" value="UniProtKB-KW"/>
</dbReference>
<dbReference type="AlphaFoldDB" id="A0A9W6XKD0"/>
<evidence type="ECO:0000256" key="1">
    <source>
        <dbReference type="ARBA" id="ARBA00022670"/>
    </source>
</evidence>
<comment type="caution">
    <text evidence="12">The sequence shown here is derived from an EMBL/GenBank/DDBJ whole genome shotgun (WGS) entry which is preliminary data.</text>
</comment>
<proteinExistence type="predicted"/>
<evidence type="ECO:0000313" key="12">
    <source>
        <dbReference type="EMBL" id="GMF40192.1"/>
    </source>
</evidence>
<dbReference type="GO" id="GO:0015074">
    <property type="term" value="P:DNA integration"/>
    <property type="evidence" value="ECO:0007669"/>
    <property type="project" value="UniProtKB-KW"/>
</dbReference>
<dbReference type="GO" id="GO:0006508">
    <property type="term" value="P:proteolysis"/>
    <property type="evidence" value="ECO:0007669"/>
    <property type="project" value="UniProtKB-KW"/>
</dbReference>
<keyword evidence="7" id="KW-0695">RNA-directed DNA polymerase</keyword>
<protein>
    <submittedName>
        <fullName evidence="12">Unnamed protein product</fullName>
    </submittedName>
</protein>
<dbReference type="InterPro" id="IPR036397">
    <property type="entry name" value="RNaseH_sf"/>
</dbReference>
<dbReference type="EMBL" id="BSXT01001230">
    <property type="protein sequence ID" value="GMF40192.1"/>
    <property type="molecule type" value="Genomic_DNA"/>
</dbReference>
<keyword evidence="13" id="KW-1185">Reference proteome</keyword>
<keyword evidence="2" id="KW-0479">Metal-binding</keyword>
<dbReference type="Proteomes" id="UP001165121">
    <property type="component" value="Unassembled WGS sequence"/>
</dbReference>
<dbReference type="Gene3D" id="1.10.340.70">
    <property type="match status" value="1"/>
</dbReference>
<dbReference type="SUPFAM" id="SSF53098">
    <property type="entry name" value="Ribonuclease H-like"/>
    <property type="match status" value="1"/>
</dbReference>
<name>A0A9W6XKD0_9STRA</name>
<reference evidence="12" key="1">
    <citation type="submission" date="2023-04" db="EMBL/GenBank/DDBJ databases">
        <title>Phytophthora fragariaefolia NBRC 109709.</title>
        <authorList>
            <person name="Ichikawa N."/>
            <person name="Sato H."/>
            <person name="Tonouchi N."/>
        </authorList>
    </citation>
    <scope>NUCLEOTIDE SEQUENCE</scope>
    <source>
        <strain evidence="12">NBRC 109709</strain>
    </source>
</reference>
<dbReference type="Pfam" id="PF24626">
    <property type="entry name" value="SH3_Tf2-1"/>
    <property type="match status" value="1"/>
</dbReference>
<dbReference type="FunFam" id="1.10.340.70:FF:000001">
    <property type="entry name" value="Retrovirus-related Pol polyprotein from transposon gypsy-like Protein"/>
    <property type="match status" value="1"/>
</dbReference>
<dbReference type="PANTHER" id="PTHR37984:SF5">
    <property type="entry name" value="PROTEIN NYNRIN-LIKE"/>
    <property type="match status" value="1"/>
</dbReference>
<keyword evidence="1" id="KW-0645">Protease</keyword>
<keyword evidence="10" id="KW-0233">DNA recombination</keyword>
<keyword evidence="5" id="KW-0460">Magnesium</keyword>
<evidence type="ECO:0000256" key="7">
    <source>
        <dbReference type="ARBA" id="ARBA00022918"/>
    </source>
</evidence>
<evidence type="ECO:0000256" key="2">
    <source>
        <dbReference type="ARBA" id="ARBA00022723"/>
    </source>
</evidence>
<dbReference type="InterPro" id="IPR001584">
    <property type="entry name" value="Integrase_cat-core"/>
</dbReference>
<keyword evidence="3" id="KW-0064">Aspartyl protease</keyword>
<dbReference type="PROSITE" id="PS50994">
    <property type="entry name" value="INTEGRASE"/>
    <property type="match status" value="1"/>
</dbReference>
<dbReference type="PANTHER" id="PTHR37984">
    <property type="entry name" value="PROTEIN CBG26694"/>
    <property type="match status" value="1"/>
</dbReference>
<evidence type="ECO:0000256" key="10">
    <source>
        <dbReference type="ARBA" id="ARBA00023172"/>
    </source>
</evidence>
<evidence type="ECO:0000256" key="9">
    <source>
        <dbReference type="ARBA" id="ARBA00023125"/>
    </source>
</evidence>
<evidence type="ECO:0000256" key="5">
    <source>
        <dbReference type="ARBA" id="ARBA00022842"/>
    </source>
</evidence>
<dbReference type="GO" id="GO:0004190">
    <property type="term" value="F:aspartic-type endopeptidase activity"/>
    <property type="evidence" value="ECO:0007669"/>
    <property type="project" value="UniProtKB-KW"/>
</dbReference>
<dbReference type="InterPro" id="IPR041588">
    <property type="entry name" value="Integrase_H2C2"/>
</dbReference>
<sequence>MPPIIAKGLNDLARYVNSTAVPVNPHPTLRILLSRMTIEDGLIYLHSNTNETRRLCVPNQVDLRNSILFEFHDSAAQGHPGSKKTLAIAQRKFYWLNMHKTVNKYVQSCELCQRIKASQRKTAGLFHPLEIPSKRWQHISMDFMPDLTASAKDTAKRFLREHVRLHGFPGCIVSDREPRFLSQFCKQLVASRGTQLRASTAFKPSTDGQNERSHRFINDYLRAFMSPRQHNWDELLPMAEFAYNSRPHSSIGMSPFEADLGYLLRAVDDLAVRGQFTAGDVGLRFSEHLQSVRLQCRDTLANAQGKMKHFYDRNRPDFPICVGDQVLLDTTHLDLGHVGTQGRPKFATRYIGPYKVIAATTPDTFKISLPPGIRLHDEFHVSYLRRYIEDTNPNRLYVAPRLLASDGAEGLQVRAGVADGGVACRRAERGDVVPVHLEAHLPSSLGGA</sequence>
<dbReference type="GO" id="GO:0046872">
    <property type="term" value="F:metal ion binding"/>
    <property type="evidence" value="ECO:0007669"/>
    <property type="project" value="UniProtKB-KW"/>
</dbReference>
<dbReference type="GO" id="GO:0003677">
    <property type="term" value="F:DNA binding"/>
    <property type="evidence" value="ECO:0007669"/>
    <property type="project" value="UniProtKB-KW"/>
</dbReference>
<keyword evidence="8" id="KW-0239">DNA-directed DNA polymerase</keyword>
<keyword evidence="4" id="KW-0378">Hydrolase</keyword>
<dbReference type="Gene3D" id="3.30.420.10">
    <property type="entry name" value="Ribonuclease H-like superfamily/Ribonuclease H"/>
    <property type="match status" value="1"/>
</dbReference>
<keyword evidence="9" id="KW-0238">DNA-binding</keyword>
<dbReference type="GO" id="GO:0006310">
    <property type="term" value="P:DNA recombination"/>
    <property type="evidence" value="ECO:0007669"/>
    <property type="project" value="UniProtKB-KW"/>
</dbReference>
<dbReference type="Pfam" id="PF17921">
    <property type="entry name" value="Integrase_H2C2"/>
    <property type="match status" value="1"/>
</dbReference>
<feature type="domain" description="Integrase catalytic" evidence="11">
    <location>
        <begin position="149"/>
        <end position="263"/>
    </location>
</feature>
<evidence type="ECO:0000313" key="13">
    <source>
        <dbReference type="Proteomes" id="UP001165121"/>
    </source>
</evidence>
<keyword evidence="8" id="KW-0548">Nucleotidyltransferase</keyword>
<evidence type="ECO:0000259" key="11">
    <source>
        <dbReference type="PROSITE" id="PS50994"/>
    </source>
</evidence>
<evidence type="ECO:0000256" key="8">
    <source>
        <dbReference type="ARBA" id="ARBA00022932"/>
    </source>
</evidence>
<evidence type="ECO:0000256" key="6">
    <source>
        <dbReference type="ARBA" id="ARBA00022908"/>
    </source>
</evidence>
<evidence type="ECO:0000256" key="4">
    <source>
        <dbReference type="ARBA" id="ARBA00022801"/>
    </source>
</evidence>
<accession>A0A9W6XKD0</accession>
<dbReference type="GO" id="GO:0003887">
    <property type="term" value="F:DNA-directed DNA polymerase activity"/>
    <property type="evidence" value="ECO:0007669"/>
    <property type="project" value="UniProtKB-KW"/>
</dbReference>
<dbReference type="InterPro" id="IPR050951">
    <property type="entry name" value="Retrovirus_Pol_polyprotein"/>
</dbReference>
<dbReference type="OrthoDB" id="112176at2759"/>
<keyword evidence="6" id="KW-0229">DNA integration</keyword>
<evidence type="ECO:0000256" key="3">
    <source>
        <dbReference type="ARBA" id="ARBA00022750"/>
    </source>
</evidence>
<keyword evidence="8" id="KW-0808">Transferase</keyword>
<organism evidence="12 13">
    <name type="scientific">Phytophthora fragariaefolia</name>
    <dbReference type="NCBI Taxonomy" id="1490495"/>
    <lineage>
        <taxon>Eukaryota</taxon>
        <taxon>Sar</taxon>
        <taxon>Stramenopiles</taxon>
        <taxon>Oomycota</taxon>
        <taxon>Peronosporomycetes</taxon>
        <taxon>Peronosporales</taxon>
        <taxon>Peronosporaceae</taxon>
        <taxon>Phytophthora</taxon>
    </lineage>
</organism>
<gene>
    <name evidence="12" type="ORF">Pfra01_001223500</name>
</gene>
<dbReference type="InterPro" id="IPR012337">
    <property type="entry name" value="RNaseH-like_sf"/>
</dbReference>
<dbReference type="InterPro" id="IPR056924">
    <property type="entry name" value="SH3_Tf2-1"/>
</dbReference>